<comment type="caution">
    <text evidence="2">The sequence shown here is derived from an EMBL/GenBank/DDBJ whole genome shotgun (WGS) entry which is preliminary data.</text>
</comment>
<dbReference type="Pfam" id="PF00561">
    <property type="entry name" value="Abhydrolase_1"/>
    <property type="match status" value="1"/>
</dbReference>
<dbReference type="InterPro" id="IPR000073">
    <property type="entry name" value="AB_hydrolase_1"/>
</dbReference>
<dbReference type="Gene3D" id="3.40.50.1820">
    <property type="entry name" value="alpha/beta hydrolase"/>
    <property type="match status" value="1"/>
</dbReference>
<dbReference type="EMBL" id="MLIK01000019">
    <property type="protein sequence ID" value="OHU21269.1"/>
    <property type="molecule type" value="Genomic_DNA"/>
</dbReference>
<organism evidence="2 3">
    <name type="scientific">Mycobacteroides franklinii</name>
    <dbReference type="NCBI Taxonomy" id="948102"/>
    <lineage>
        <taxon>Bacteria</taxon>
        <taxon>Bacillati</taxon>
        <taxon>Actinomycetota</taxon>
        <taxon>Actinomycetes</taxon>
        <taxon>Mycobacteriales</taxon>
        <taxon>Mycobacteriaceae</taxon>
        <taxon>Mycobacteroides</taxon>
    </lineage>
</organism>
<name>A0A1S1L2E4_9MYCO</name>
<evidence type="ECO:0000313" key="3">
    <source>
        <dbReference type="Proteomes" id="UP000179616"/>
    </source>
</evidence>
<proteinExistence type="predicted"/>
<dbReference type="InterPro" id="IPR050471">
    <property type="entry name" value="AB_hydrolase"/>
</dbReference>
<dbReference type="PANTHER" id="PTHR43433:SF5">
    <property type="entry name" value="AB HYDROLASE-1 DOMAIN-CONTAINING PROTEIN"/>
    <property type="match status" value="1"/>
</dbReference>
<dbReference type="AlphaFoldDB" id="A0A1S1L2E4"/>
<dbReference type="PRINTS" id="PR00111">
    <property type="entry name" value="ABHYDROLASE"/>
</dbReference>
<protein>
    <submittedName>
        <fullName evidence="2">Alpha/beta hydrolase</fullName>
    </submittedName>
</protein>
<keyword evidence="2" id="KW-0378">Hydrolase</keyword>
<sequence length="264" mass="28438">MPAIELDGQRIFYTDTGEQDLPVVLGTHATPMDTVSLEPLTASIAAAGYRVVAFDLRGHGQTVYDKTPYMIEDMAADALGLMHHLGVQSFTFLGEGQGAVLALRTALAAPDRVERLVLIGTTAAAPDAAENGALHAAMEIWCTQGPDPTVYRLVAEFATGTPEDAEALFGRWQRSAWTDYRESSNALANRTDFVDLLGKIECPALILHGTTDFFAPRELGETVARNLGGPTAFEPIEGERQSISIAFDPRVAQHVTTWLAGTHT</sequence>
<evidence type="ECO:0000313" key="2">
    <source>
        <dbReference type="EMBL" id="OHU21269.1"/>
    </source>
</evidence>
<dbReference type="InterPro" id="IPR029058">
    <property type="entry name" value="AB_hydrolase_fold"/>
</dbReference>
<gene>
    <name evidence="2" type="ORF">BKG76_11390</name>
</gene>
<dbReference type="GeneID" id="57167403"/>
<dbReference type="PANTHER" id="PTHR43433">
    <property type="entry name" value="HYDROLASE, ALPHA/BETA FOLD FAMILY PROTEIN"/>
    <property type="match status" value="1"/>
</dbReference>
<dbReference type="SUPFAM" id="SSF53474">
    <property type="entry name" value="alpha/beta-Hydrolases"/>
    <property type="match status" value="1"/>
</dbReference>
<dbReference type="RefSeq" id="WP_070937736.1">
    <property type="nucleotide sequence ID" value="NZ_MLIK01000019.1"/>
</dbReference>
<evidence type="ECO:0000259" key="1">
    <source>
        <dbReference type="Pfam" id="PF00561"/>
    </source>
</evidence>
<dbReference type="STRING" id="948102.BKG76_11390"/>
<dbReference type="OrthoDB" id="9785847at2"/>
<dbReference type="GO" id="GO:0016787">
    <property type="term" value="F:hydrolase activity"/>
    <property type="evidence" value="ECO:0007669"/>
    <property type="project" value="UniProtKB-KW"/>
</dbReference>
<accession>A0A1S1L2E4</accession>
<feature type="domain" description="AB hydrolase-1" evidence="1">
    <location>
        <begin position="28"/>
        <end position="129"/>
    </location>
</feature>
<dbReference type="Proteomes" id="UP000179616">
    <property type="component" value="Unassembled WGS sequence"/>
</dbReference>
<reference evidence="2 3" key="1">
    <citation type="submission" date="2016-10" db="EMBL/GenBank/DDBJ databases">
        <title>Evaluation of Human, Veterinary and Environmental Mycobacterium chelonae Isolates by Core Genome Phylogenomic Analysis, Targeted Gene Comparison, and Anti-microbial Susceptibility Patterns: A Tale of Mistaken Identities.</title>
        <authorList>
            <person name="Fogelson S.B."/>
            <person name="Camus A.C."/>
            <person name="Lorenz W."/>
            <person name="Vasireddy R."/>
            <person name="Vasireddy S."/>
            <person name="Smith T."/>
            <person name="Brown-Elliott B.A."/>
            <person name="Wallace R.J.Jr."/>
            <person name="Hasan N.A."/>
            <person name="Reischl U."/>
            <person name="Sanchez S."/>
        </authorList>
    </citation>
    <scope>NUCLEOTIDE SEQUENCE [LARGE SCALE GENOMIC DNA]</scope>
    <source>
        <strain evidence="2 3">1559</strain>
    </source>
</reference>